<keyword evidence="14" id="KW-1185">Reference proteome</keyword>
<feature type="transmembrane region" description="Helical" evidence="12">
    <location>
        <begin position="294"/>
        <end position="316"/>
    </location>
</feature>
<keyword evidence="7 9" id="KW-0811">Translocation</keyword>
<dbReference type="STRING" id="127582.A0A2Y9G0A3"/>
<dbReference type="GO" id="GO:0005789">
    <property type="term" value="C:endoplasmic reticulum membrane"/>
    <property type="evidence" value="ECO:0007669"/>
    <property type="project" value="TreeGrafter"/>
</dbReference>
<dbReference type="Pfam" id="PF03798">
    <property type="entry name" value="TRAM_LAG1_CLN8"/>
    <property type="match status" value="1"/>
</dbReference>
<accession>A0A2Y9G0A3</accession>
<dbReference type="Proteomes" id="UP000248480">
    <property type="component" value="Unplaced"/>
</dbReference>
<evidence type="ECO:0000259" key="13">
    <source>
        <dbReference type="PROSITE" id="PS50922"/>
    </source>
</evidence>
<dbReference type="PIRSF" id="PIRSF005449">
    <property type="entry name" value="Translocation_assoc_membrane"/>
    <property type="match status" value="1"/>
</dbReference>
<comment type="similarity">
    <text evidence="2 9">Belongs to the TRAM family.</text>
</comment>
<evidence type="ECO:0000256" key="4">
    <source>
        <dbReference type="ARBA" id="ARBA00022692"/>
    </source>
</evidence>
<name>A0A2Y9G0A3_TRIMA</name>
<feature type="region of interest" description="Disordered" evidence="11">
    <location>
        <begin position="334"/>
        <end position="369"/>
    </location>
</feature>
<dbReference type="InterPro" id="IPR016447">
    <property type="entry name" value="Translocation_assoc_membrane"/>
</dbReference>
<evidence type="ECO:0000256" key="5">
    <source>
        <dbReference type="ARBA" id="ARBA00022927"/>
    </source>
</evidence>
<evidence type="ECO:0000256" key="9">
    <source>
        <dbReference type="PIRNR" id="PIRNR005449"/>
    </source>
</evidence>
<dbReference type="PANTHER" id="PTHR12371:SF9">
    <property type="entry name" value="TRANSLOCATING CHAIN-ASSOCIATED MEMBRANE PROTEIN 1-LIKE 1"/>
    <property type="match status" value="1"/>
</dbReference>
<feature type="transmembrane region" description="Helical" evidence="12">
    <location>
        <begin position="252"/>
        <end position="274"/>
    </location>
</feature>
<keyword evidence="4 10" id="KW-0812">Transmembrane</keyword>
<dbReference type="GO" id="GO:0006616">
    <property type="term" value="P:SRP-dependent cotranslational protein targeting to membrane, translocation"/>
    <property type="evidence" value="ECO:0007669"/>
    <property type="project" value="InterPro"/>
</dbReference>
<keyword evidence="6 12" id="KW-1133">Transmembrane helix</keyword>
<keyword evidence="5 9" id="KW-0653">Protein transport</keyword>
<reference evidence="15" key="1">
    <citation type="submission" date="2025-08" db="UniProtKB">
        <authorList>
            <consortium name="RefSeq"/>
        </authorList>
    </citation>
    <scope>IDENTIFICATION</scope>
</reference>
<dbReference type="AlphaFoldDB" id="A0A2Y9G0A3"/>
<dbReference type="RefSeq" id="XP_012413981.1">
    <property type="nucleotide sequence ID" value="XM_012558527.2"/>
</dbReference>
<feature type="domain" description="TLC" evidence="13">
    <location>
        <begin position="117"/>
        <end position="326"/>
    </location>
</feature>
<evidence type="ECO:0000256" key="2">
    <source>
        <dbReference type="ARBA" id="ARBA00005999"/>
    </source>
</evidence>
<dbReference type="InterPro" id="IPR006634">
    <property type="entry name" value="TLC-dom"/>
</dbReference>
<organism evidence="14 15">
    <name type="scientific">Trichechus manatus latirostris</name>
    <name type="common">Florida manatee</name>
    <dbReference type="NCBI Taxonomy" id="127582"/>
    <lineage>
        <taxon>Eukaryota</taxon>
        <taxon>Metazoa</taxon>
        <taxon>Chordata</taxon>
        <taxon>Craniata</taxon>
        <taxon>Vertebrata</taxon>
        <taxon>Euteleostomi</taxon>
        <taxon>Mammalia</taxon>
        <taxon>Eutheria</taxon>
        <taxon>Afrotheria</taxon>
        <taxon>Sirenia</taxon>
        <taxon>Trichechidae</taxon>
        <taxon>Trichechus</taxon>
    </lineage>
</organism>
<protein>
    <recommendedName>
        <fullName evidence="9">Translocating chain-associated membrane protein</fullName>
    </recommendedName>
</protein>
<dbReference type="SMART" id="SM00724">
    <property type="entry name" value="TLC"/>
    <property type="match status" value="1"/>
</dbReference>
<evidence type="ECO:0000256" key="6">
    <source>
        <dbReference type="ARBA" id="ARBA00022989"/>
    </source>
</evidence>
<evidence type="ECO:0000256" key="8">
    <source>
        <dbReference type="ARBA" id="ARBA00023136"/>
    </source>
</evidence>
<evidence type="ECO:0000313" key="15">
    <source>
        <dbReference type="RefSeq" id="XP_012413981.1"/>
    </source>
</evidence>
<dbReference type="KEGG" id="tmu:101344164"/>
<dbReference type="OrthoDB" id="3053196at2759"/>
<dbReference type="CTD" id="133022"/>
<evidence type="ECO:0000256" key="11">
    <source>
        <dbReference type="SAM" id="MobiDB-lite"/>
    </source>
</evidence>
<dbReference type="InParanoid" id="A0A2Y9G0A3"/>
<dbReference type="GeneID" id="101344164"/>
<evidence type="ECO:0000256" key="10">
    <source>
        <dbReference type="PROSITE-ProRule" id="PRU00205"/>
    </source>
</evidence>
<evidence type="ECO:0000256" key="12">
    <source>
        <dbReference type="SAM" id="Phobius"/>
    </source>
</evidence>
<dbReference type="PANTHER" id="PTHR12371">
    <property type="entry name" value="TRANSLOCATION ASSOCIATED MEMBRANE PROTEIN"/>
    <property type="match status" value="1"/>
</dbReference>
<keyword evidence="3 9" id="KW-0813">Transport</keyword>
<evidence type="ECO:0000256" key="3">
    <source>
        <dbReference type="ARBA" id="ARBA00022448"/>
    </source>
</evidence>
<evidence type="ECO:0000256" key="1">
    <source>
        <dbReference type="ARBA" id="ARBA00004141"/>
    </source>
</evidence>
<dbReference type="GO" id="GO:0045048">
    <property type="term" value="P:protein insertion into ER membrane"/>
    <property type="evidence" value="ECO:0007669"/>
    <property type="project" value="TreeGrafter"/>
</dbReference>
<dbReference type="PROSITE" id="PS50922">
    <property type="entry name" value="TLC"/>
    <property type="match status" value="1"/>
</dbReference>
<comment type="subcellular location">
    <subcellularLocation>
        <location evidence="1">Membrane</location>
        <topology evidence="1">Multi-pass membrane protein</topology>
    </subcellularLocation>
</comment>
<sequence>MAIRKKSTKSPPVLSHEFILQNHADIVSCVGMFFVLGLMFEATAEASIVFITLQHSVTIPAAKEQATESRSLYNYGVKDLATIFFYMLVAIIIHATIQEYVLDKITRQMQFPKTKQSKFNESGQLSVFYLVSCIWGTLILISENYVSDTTVLWRAHPHNMMTFQMKLFYISQLAYWLHAFPELYFQKTKKQDVPRQLIYFGLHLFHIAGAYLLYLNHLGLVLLVLHYFVELLSHMCDLFYFSDEKYEKGFSLWTIVIVLGRLLILIVSVLTVGFHLAGSETQKPDIIAGNFNVLAAKIAVLSSSCTIQAFITWNLITVQLQRWREQSTFEAPCVKKKRTTTKGRSSRKGTENGVETSNRADSPRSKKEK</sequence>
<evidence type="ECO:0000256" key="7">
    <source>
        <dbReference type="ARBA" id="ARBA00023010"/>
    </source>
</evidence>
<feature type="compositionally biased region" description="Basic residues" evidence="11">
    <location>
        <begin position="334"/>
        <end position="347"/>
    </location>
</feature>
<dbReference type="FunCoup" id="A0A2Y9G0A3">
    <property type="interactions" value="182"/>
</dbReference>
<evidence type="ECO:0000313" key="14">
    <source>
        <dbReference type="Proteomes" id="UP000248480"/>
    </source>
</evidence>
<feature type="transmembrane region" description="Helical" evidence="12">
    <location>
        <begin position="123"/>
        <end position="147"/>
    </location>
</feature>
<feature type="transmembrane region" description="Helical" evidence="12">
    <location>
        <begin position="83"/>
        <end position="102"/>
    </location>
</feature>
<keyword evidence="8 10" id="KW-0472">Membrane</keyword>
<proteinExistence type="inferred from homology"/>
<gene>
    <name evidence="15" type="primary">TRAM1L1</name>
</gene>